<name>A0A2P8CYZ6_9ACTN</name>
<comment type="caution">
    <text evidence="1">The sequence shown here is derived from an EMBL/GenBank/DDBJ whole genome shotgun (WGS) entry which is preliminary data.</text>
</comment>
<sequence>MYFGFSAASVGFKRFTNDRISASFRPDPASKCKQLPR</sequence>
<keyword evidence="2" id="KW-1185">Reference proteome</keyword>
<evidence type="ECO:0000313" key="2">
    <source>
        <dbReference type="Proteomes" id="UP000240542"/>
    </source>
</evidence>
<dbReference type="EMBL" id="PYGA01000023">
    <property type="protein sequence ID" value="PSK90180.1"/>
    <property type="molecule type" value="Genomic_DNA"/>
</dbReference>
<dbReference type="Proteomes" id="UP000240542">
    <property type="component" value="Unassembled WGS sequence"/>
</dbReference>
<accession>A0A2P8CYZ6</accession>
<organism evidence="1 2">
    <name type="scientific">Murinocardiopsis flavida</name>
    <dbReference type="NCBI Taxonomy" id="645275"/>
    <lineage>
        <taxon>Bacteria</taxon>
        <taxon>Bacillati</taxon>
        <taxon>Actinomycetota</taxon>
        <taxon>Actinomycetes</taxon>
        <taxon>Streptosporangiales</taxon>
        <taxon>Nocardiopsidaceae</taxon>
        <taxon>Murinocardiopsis</taxon>
    </lineage>
</organism>
<evidence type="ECO:0000313" key="1">
    <source>
        <dbReference type="EMBL" id="PSK90180.1"/>
    </source>
</evidence>
<reference evidence="1 2" key="1">
    <citation type="submission" date="2018-03" db="EMBL/GenBank/DDBJ databases">
        <title>Genomic Encyclopedia of Archaeal and Bacterial Type Strains, Phase II (KMG-II): from individual species to whole genera.</title>
        <authorList>
            <person name="Goeker M."/>
        </authorList>
    </citation>
    <scope>NUCLEOTIDE SEQUENCE [LARGE SCALE GENOMIC DNA]</scope>
    <source>
        <strain evidence="1 2">DSM 45312</strain>
    </source>
</reference>
<proteinExistence type="predicted"/>
<dbReference type="AlphaFoldDB" id="A0A2P8CYZ6"/>
<gene>
    <name evidence="1" type="ORF">CLV63_1239</name>
</gene>
<protein>
    <submittedName>
        <fullName evidence="1">Uncharacterized protein</fullName>
    </submittedName>
</protein>